<dbReference type="Gene3D" id="2.60.40.10">
    <property type="entry name" value="Immunoglobulins"/>
    <property type="match status" value="1"/>
</dbReference>
<keyword evidence="5" id="KW-1185">Reference proteome</keyword>
<evidence type="ECO:0000313" key="4">
    <source>
        <dbReference type="Ensembl" id="ENSONIP00000060777.1"/>
    </source>
</evidence>
<sequence>MKMWFMNIMMLLFFCFESSTGNVTVQFNSRNFHNILHWDPAKSDFPGQRLLYSVKYRSDDSDQSYKIKDECQNITALYCDLTAETPSVYDVYYQAKVLVNGRTHGSTKTRFKPSEHTILGPPILSTSTTESSLFVNATLPVGPNGVSIADIIINGRKVPSETKFIYILNLIYPDGAAMHVESHSGQFIIDLKKKSYYCGTVIYKPSSNWGRPSSESASFCVTLPENPWLLLRWLLLSAAAVVALVIVSAVCTCKYVKGGKSKSMTQALKEATASGAPKILQDPDKNLVISQVEVCPHMDETVYAKIQMNKNGSSVRNGGYSPQDIPFPPWQDHTGSSVDTRTRRTPNPEDTSAQSSDIYSSVAVLPKEDNDIQQVVTERGEVVHHLIARDARPLPDADSCDSNPHGKLLLHTVRDINGQLVLPLLNFQLQSSNSDAICPSNQERKPLLSDLIPSKDESSLASLLSLNSSEWSDSGCDNSTATTPTHSYCNTHFPPSQPLIPDSDKECETTLSSDVSFESGYKENWMPKLCNEPSIIDSCRRTGYMWTCNGSKMEEDDDEEVEDQGELQKSRPIFLGSWTIRIQE</sequence>
<dbReference type="GeneTree" id="ENSGT00940000165457"/>
<dbReference type="OrthoDB" id="9908819at2759"/>
<gene>
    <name evidence="4" type="primary">ifnlr1</name>
</gene>
<dbReference type="AlphaFoldDB" id="A0A669DJ72"/>
<dbReference type="InterPro" id="IPR003961">
    <property type="entry name" value="FN3_dom"/>
</dbReference>
<dbReference type="Pfam" id="PF01108">
    <property type="entry name" value="Tissue_fac"/>
    <property type="match status" value="1"/>
</dbReference>
<feature type="signal peptide" evidence="2">
    <location>
        <begin position="1"/>
        <end position="21"/>
    </location>
</feature>
<keyword evidence="2" id="KW-0732">Signal</keyword>
<dbReference type="Proteomes" id="UP000005207">
    <property type="component" value="Linkage group LG11"/>
</dbReference>
<dbReference type="OMA" id="FCYACLS"/>
<accession>A0A669DJ72</accession>
<dbReference type="PANTHER" id="PTHR20859:SF53">
    <property type="entry name" value="INTERLEUKIN-22 RECEPTOR SUBUNIT ALPHA-1"/>
    <property type="match status" value="1"/>
</dbReference>
<evidence type="ECO:0000313" key="5">
    <source>
        <dbReference type="Proteomes" id="UP000005207"/>
    </source>
</evidence>
<dbReference type="Ensembl" id="ENSONIT00000090115.1">
    <property type="protein sequence ID" value="ENSONIP00000060777.1"/>
    <property type="gene ID" value="ENSONIG00000040246.1"/>
</dbReference>
<proteinExistence type="predicted"/>
<dbReference type="InterPro" id="IPR050650">
    <property type="entry name" value="Type-II_Cytokine-TF_Rcpt"/>
</dbReference>
<organism evidence="4 5">
    <name type="scientific">Oreochromis niloticus</name>
    <name type="common">Nile tilapia</name>
    <name type="synonym">Tilapia nilotica</name>
    <dbReference type="NCBI Taxonomy" id="8128"/>
    <lineage>
        <taxon>Eukaryota</taxon>
        <taxon>Metazoa</taxon>
        <taxon>Chordata</taxon>
        <taxon>Craniata</taxon>
        <taxon>Vertebrata</taxon>
        <taxon>Euteleostomi</taxon>
        <taxon>Actinopterygii</taxon>
        <taxon>Neopterygii</taxon>
        <taxon>Teleostei</taxon>
        <taxon>Neoteleostei</taxon>
        <taxon>Acanthomorphata</taxon>
        <taxon>Ovalentaria</taxon>
        <taxon>Cichlomorphae</taxon>
        <taxon>Cichliformes</taxon>
        <taxon>Cichlidae</taxon>
        <taxon>African cichlids</taxon>
        <taxon>Pseudocrenilabrinae</taxon>
        <taxon>Oreochromini</taxon>
        <taxon>Oreochromis</taxon>
    </lineage>
</organism>
<dbReference type="InParanoid" id="A0A669DJ72"/>
<name>A0A669DJ72_ORENI</name>
<feature type="chain" id="PRO_5025436999" evidence="2">
    <location>
        <begin position="22"/>
        <end position="584"/>
    </location>
</feature>
<dbReference type="InterPro" id="IPR013783">
    <property type="entry name" value="Ig-like_fold"/>
</dbReference>
<reference evidence="5" key="1">
    <citation type="submission" date="2012-01" db="EMBL/GenBank/DDBJ databases">
        <title>The Genome Sequence of Oreochromis niloticus (Nile Tilapia).</title>
        <authorList>
            <consortium name="Broad Institute Genome Assembly Team"/>
            <consortium name="Broad Institute Sequencing Platform"/>
            <person name="Di Palma F."/>
            <person name="Johnson J."/>
            <person name="Lander E.S."/>
            <person name="Lindblad-Toh K."/>
        </authorList>
    </citation>
    <scope>NUCLEOTIDE SEQUENCE [LARGE SCALE GENOMIC DNA]</scope>
</reference>
<dbReference type="PANTHER" id="PTHR20859">
    <property type="entry name" value="INTERFERON/INTERLEUKIN RECEPTOR"/>
    <property type="match status" value="1"/>
</dbReference>
<dbReference type="KEGG" id="onl:102079845"/>
<dbReference type="GO" id="GO:0004896">
    <property type="term" value="F:cytokine receptor activity"/>
    <property type="evidence" value="ECO:0007669"/>
    <property type="project" value="TreeGrafter"/>
</dbReference>
<evidence type="ECO:0000259" key="3">
    <source>
        <dbReference type="Pfam" id="PF01108"/>
    </source>
</evidence>
<dbReference type="InterPro" id="IPR036116">
    <property type="entry name" value="FN3_sf"/>
</dbReference>
<evidence type="ECO:0000256" key="1">
    <source>
        <dbReference type="SAM" id="MobiDB-lite"/>
    </source>
</evidence>
<reference evidence="4" key="2">
    <citation type="submission" date="2025-08" db="UniProtKB">
        <authorList>
            <consortium name="Ensembl"/>
        </authorList>
    </citation>
    <scope>IDENTIFICATION</scope>
</reference>
<evidence type="ECO:0000256" key="2">
    <source>
        <dbReference type="SAM" id="SignalP"/>
    </source>
</evidence>
<protein>
    <submittedName>
        <fullName evidence="4">Uncharacterized LOC102079845</fullName>
    </submittedName>
</protein>
<feature type="domain" description="Fibronectin type-III" evidence="3">
    <location>
        <begin position="6"/>
        <end position="97"/>
    </location>
</feature>
<feature type="region of interest" description="Disordered" evidence="1">
    <location>
        <begin position="314"/>
        <end position="356"/>
    </location>
</feature>
<dbReference type="GO" id="GO:0005886">
    <property type="term" value="C:plasma membrane"/>
    <property type="evidence" value="ECO:0007669"/>
    <property type="project" value="TreeGrafter"/>
</dbReference>
<reference evidence="4" key="3">
    <citation type="submission" date="2025-09" db="UniProtKB">
        <authorList>
            <consortium name="Ensembl"/>
        </authorList>
    </citation>
    <scope>IDENTIFICATION</scope>
</reference>
<dbReference type="SUPFAM" id="SSF49265">
    <property type="entry name" value="Fibronectin type III"/>
    <property type="match status" value="2"/>
</dbReference>